<dbReference type="Proteomes" id="UP001303587">
    <property type="component" value="Chromosome"/>
</dbReference>
<protein>
    <submittedName>
        <fullName evidence="1">Uncharacterized protein</fullName>
    </submittedName>
</protein>
<dbReference type="EMBL" id="CP131060">
    <property type="protein sequence ID" value="WNY25654.1"/>
    <property type="molecule type" value="Genomic_DNA"/>
</dbReference>
<name>A0AA96ZUI9_9EURY</name>
<organism evidence="1 2">
    <name type="scientific">Methanolapillus millepedarum</name>
    <dbReference type="NCBI Taxonomy" id="3028296"/>
    <lineage>
        <taxon>Archaea</taxon>
        <taxon>Methanobacteriati</taxon>
        <taxon>Methanobacteriota</taxon>
        <taxon>Stenosarchaea group</taxon>
        <taxon>Methanomicrobia</taxon>
        <taxon>Methanosarcinales</taxon>
        <taxon>Methanosarcinaceae</taxon>
        <taxon>Methanolapillus</taxon>
    </lineage>
</organism>
<evidence type="ECO:0000313" key="1">
    <source>
        <dbReference type="EMBL" id="WNY25654.1"/>
    </source>
</evidence>
<accession>A0AA96ZUI9</accession>
<keyword evidence="2" id="KW-1185">Reference proteome</keyword>
<gene>
    <name evidence="1" type="ORF">MsAc7_12070</name>
</gene>
<sequence length="261" mass="29311">MASFMKRITVFQFSILIAFTAIILAACIAVAVMTHETNASNNPSNPTERRALTEAEQAYYKEMWRSHNTSFLTENEPDFDGLDSNLSIAECKSLSDIVIVGTVEEVYPSRWNTADGNEPNTVSIVNGYIVTETLISVDYYLKDNPDLFEKYNMSHQEILIATYGGEVDDWCMTGDSCYNFVPGEQVLLFLQLNETEKMTSVDEAPHFEPFGPSLTYRIVGGELIRGPPYDSTENLGLFMKELETGTGNVWSRITDMVLRSN</sequence>
<evidence type="ECO:0000313" key="2">
    <source>
        <dbReference type="Proteomes" id="UP001303587"/>
    </source>
</evidence>
<proteinExistence type="predicted"/>
<reference evidence="1 2" key="1">
    <citation type="submission" date="2023-07" db="EMBL/GenBank/DDBJ databases">
        <title>Closed genoem sequence of Methanosarcinaceae archaeon Ac7.</title>
        <authorList>
            <person name="Poehlein A."/>
            <person name="Protasov E."/>
            <person name="Platt K."/>
            <person name="Reeh H."/>
            <person name="Daniel R."/>
            <person name="Brune A."/>
        </authorList>
    </citation>
    <scope>NUCLEOTIDE SEQUENCE [LARGE SCALE GENOMIC DNA]</scope>
    <source>
        <strain evidence="1 2">Ac7</strain>
    </source>
</reference>
<dbReference type="PROSITE" id="PS51257">
    <property type="entry name" value="PROKAR_LIPOPROTEIN"/>
    <property type="match status" value="1"/>
</dbReference>
<dbReference type="AlphaFoldDB" id="A0AA96ZUI9"/>